<dbReference type="Pfam" id="PF00211">
    <property type="entry name" value="Guanylate_cyc"/>
    <property type="match status" value="1"/>
</dbReference>
<dbReference type="RefSeq" id="WP_345324699.1">
    <property type="nucleotide sequence ID" value="NZ_BAABGA010000048.1"/>
</dbReference>
<keyword evidence="3 4" id="KW-0472">Membrane</keyword>
<dbReference type="PROSITE" id="PS50125">
    <property type="entry name" value="GUANYLATE_CYCLASE_2"/>
    <property type="match status" value="1"/>
</dbReference>
<dbReference type="InterPro" id="IPR029787">
    <property type="entry name" value="Nucleotide_cyclase"/>
</dbReference>
<evidence type="ECO:0000256" key="3">
    <source>
        <dbReference type="ARBA" id="ARBA00023136"/>
    </source>
</evidence>
<dbReference type="InterPro" id="IPR003660">
    <property type="entry name" value="HAMP_dom"/>
</dbReference>
<dbReference type="EMBL" id="BAABGA010000048">
    <property type="protein sequence ID" value="GAA4459422.1"/>
    <property type="molecule type" value="Genomic_DNA"/>
</dbReference>
<feature type="transmembrane region" description="Helical" evidence="4">
    <location>
        <begin position="31"/>
        <end position="57"/>
    </location>
</feature>
<dbReference type="SUPFAM" id="SSF158472">
    <property type="entry name" value="HAMP domain-like"/>
    <property type="match status" value="1"/>
</dbReference>
<dbReference type="PROSITE" id="PS50885">
    <property type="entry name" value="HAMP"/>
    <property type="match status" value="1"/>
</dbReference>
<gene>
    <name evidence="7" type="ORF">GCM10023156_38910</name>
</gene>
<feature type="transmembrane region" description="Helical" evidence="4">
    <location>
        <begin position="125"/>
        <end position="151"/>
    </location>
</feature>
<organism evidence="7 8">
    <name type="scientific">Novipirellula rosea</name>
    <dbReference type="NCBI Taxonomy" id="1031540"/>
    <lineage>
        <taxon>Bacteria</taxon>
        <taxon>Pseudomonadati</taxon>
        <taxon>Planctomycetota</taxon>
        <taxon>Planctomycetia</taxon>
        <taxon>Pirellulales</taxon>
        <taxon>Pirellulaceae</taxon>
        <taxon>Novipirellula</taxon>
    </lineage>
</organism>
<evidence type="ECO:0000259" key="5">
    <source>
        <dbReference type="PROSITE" id="PS50125"/>
    </source>
</evidence>
<feature type="transmembrane region" description="Helical" evidence="4">
    <location>
        <begin position="163"/>
        <end position="186"/>
    </location>
</feature>
<name>A0ABP8N0X8_9BACT</name>
<comment type="caution">
    <text evidence="7">The sequence shown here is derived from an EMBL/GenBank/DDBJ whole genome shotgun (WGS) entry which is preliminary data.</text>
</comment>
<keyword evidence="4" id="KW-1133">Transmembrane helix</keyword>
<sequence length="531" mass="58242">MLKPHSSYSSIAADHDDNDTVNARWSFFQRYGLVVVGLSPLIANAIGSVFNIAYNHVQVEPLLSTAQMARFNQCWQWFNLLVYPIAVVCFVTPLVWLRPVHNALIAGDAVDADVLRKAQKRIVNLPWWFLLVAAVGWLSCIPVFPAALYAVPEPLSGDVVAHLITSFLTASLIAVTHSFFAVELAIQKFLFPVFFQQHNPAAVPGGVPLNITARGVLWIFSAVVSPVVSLVLILLLPDAAHRAPWFAVAVGLVAILFGLISSVMLSKLVATPIHELNVASMRVARGDLTARVDLLRADDFGMLIERFNNMVQGLREREQLQQTFGRHVGEEAARQIMSQGDNLSGREEKVSVMFVDVRNFTHFSSHHSPEQVVTALNVFFREAVELVESHGGMVNKFLGDGFMALFGIGKTSDHHAQRAVDAGKAMLRWVAESRPLFEQAGWPDLEIGIGINTGTAVVGSIGSPKRQEYTAIGDTVNVAARVESLTKELGCHLIVTQSTAEQLTAETTMRDLPPQRVKGKADPINVFAIEY</sequence>
<keyword evidence="2" id="KW-1003">Cell membrane</keyword>
<dbReference type="SMART" id="SM00304">
    <property type="entry name" value="HAMP"/>
    <property type="match status" value="1"/>
</dbReference>
<dbReference type="Gene3D" id="6.10.340.10">
    <property type="match status" value="1"/>
</dbReference>
<feature type="transmembrane region" description="Helical" evidence="4">
    <location>
        <begin position="77"/>
        <end position="97"/>
    </location>
</feature>
<dbReference type="SMART" id="SM00044">
    <property type="entry name" value="CYCc"/>
    <property type="match status" value="1"/>
</dbReference>
<evidence type="ECO:0000313" key="7">
    <source>
        <dbReference type="EMBL" id="GAA4459422.1"/>
    </source>
</evidence>
<evidence type="ECO:0000259" key="6">
    <source>
        <dbReference type="PROSITE" id="PS50885"/>
    </source>
</evidence>
<evidence type="ECO:0000256" key="4">
    <source>
        <dbReference type="SAM" id="Phobius"/>
    </source>
</evidence>
<dbReference type="Gene3D" id="3.30.70.1230">
    <property type="entry name" value="Nucleotide cyclase"/>
    <property type="match status" value="1"/>
</dbReference>
<dbReference type="InterPro" id="IPR050697">
    <property type="entry name" value="Adenylyl/Guanylyl_Cyclase_3/4"/>
</dbReference>
<feature type="domain" description="HAMP" evidence="6">
    <location>
        <begin position="267"/>
        <end position="319"/>
    </location>
</feature>
<protein>
    <submittedName>
        <fullName evidence="7">Adenylate/guanylate cyclase domain-containing protein</fullName>
    </submittedName>
</protein>
<feature type="transmembrane region" description="Helical" evidence="4">
    <location>
        <begin position="216"/>
        <end position="237"/>
    </location>
</feature>
<dbReference type="Proteomes" id="UP001500840">
    <property type="component" value="Unassembled WGS sequence"/>
</dbReference>
<dbReference type="Pfam" id="PF00672">
    <property type="entry name" value="HAMP"/>
    <property type="match status" value="1"/>
</dbReference>
<dbReference type="InterPro" id="IPR001054">
    <property type="entry name" value="A/G_cyclase"/>
</dbReference>
<dbReference type="PANTHER" id="PTHR43081">
    <property type="entry name" value="ADENYLATE CYCLASE, TERMINAL-DIFFERENTIATION SPECIFIC-RELATED"/>
    <property type="match status" value="1"/>
</dbReference>
<evidence type="ECO:0000256" key="1">
    <source>
        <dbReference type="ARBA" id="ARBA00004651"/>
    </source>
</evidence>
<proteinExistence type="predicted"/>
<dbReference type="PANTHER" id="PTHR43081:SF17">
    <property type="entry name" value="BLL5647 PROTEIN"/>
    <property type="match status" value="1"/>
</dbReference>
<keyword evidence="4" id="KW-0812">Transmembrane</keyword>
<feature type="domain" description="Guanylate cyclase" evidence="5">
    <location>
        <begin position="351"/>
        <end position="483"/>
    </location>
</feature>
<dbReference type="CDD" id="cd06225">
    <property type="entry name" value="HAMP"/>
    <property type="match status" value="1"/>
</dbReference>
<evidence type="ECO:0000313" key="8">
    <source>
        <dbReference type="Proteomes" id="UP001500840"/>
    </source>
</evidence>
<evidence type="ECO:0000256" key="2">
    <source>
        <dbReference type="ARBA" id="ARBA00022475"/>
    </source>
</evidence>
<dbReference type="SUPFAM" id="SSF55073">
    <property type="entry name" value="Nucleotide cyclase"/>
    <property type="match status" value="1"/>
</dbReference>
<reference evidence="8" key="1">
    <citation type="journal article" date="2019" name="Int. J. Syst. Evol. Microbiol.">
        <title>The Global Catalogue of Microorganisms (GCM) 10K type strain sequencing project: providing services to taxonomists for standard genome sequencing and annotation.</title>
        <authorList>
            <consortium name="The Broad Institute Genomics Platform"/>
            <consortium name="The Broad Institute Genome Sequencing Center for Infectious Disease"/>
            <person name="Wu L."/>
            <person name="Ma J."/>
        </authorList>
    </citation>
    <scope>NUCLEOTIDE SEQUENCE [LARGE SCALE GENOMIC DNA]</scope>
    <source>
        <strain evidence="8">JCM 17759</strain>
    </source>
</reference>
<keyword evidence="8" id="KW-1185">Reference proteome</keyword>
<feature type="transmembrane region" description="Helical" evidence="4">
    <location>
        <begin position="243"/>
        <end position="265"/>
    </location>
</feature>
<accession>A0ABP8N0X8</accession>
<dbReference type="CDD" id="cd07302">
    <property type="entry name" value="CHD"/>
    <property type="match status" value="1"/>
</dbReference>
<comment type="subcellular location">
    <subcellularLocation>
        <location evidence="1">Cell membrane</location>
        <topology evidence="1">Multi-pass membrane protein</topology>
    </subcellularLocation>
</comment>